<protein>
    <submittedName>
        <fullName evidence="1">Uncharacterized protein</fullName>
    </submittedName>
</protein>
<dbReference type="HOGENOM" id="CLU_3106998_0_0_1"/>
<dbReference type="AlphaFoldDB" id="R0MHE0"/>
<dbReference type="Proteomes" id="UP000016927">
    <property type="component" value="Unassembled WGS sequence"/>
</dbReference>
<evidence type="ECO:0000313" key="1">
    <source>
        <dbReference type="EMBL" id="EOB13560.1"/>
    </source>
</evidence>
<keyword evidence="2" id="KW-1185">Reference proteome</keyword>
<reference evidence="1 2" key="1">
    <citation type="journal article" date="2013" name="BMC Genomics">
        <title>Comparative genomics of parasitic silkworm microsporidia reveal an association between genome expansion and host adaptation.</title>
        <authorList>
            <person name="Pan G."/>
            <person name="Xu J."/>
            <person name="Li T."/>
            <person name="Xia Q."/>
            <person name="Liu S.L."/>
            <person name="Zhang G."/>
            <person name="Li S."/>
            <person name="Li C."/>
            <person name="Liu H."/>
            <person name="Yang L."/>
            <person name="Liu T."/>
            <person name="Zhang X."/>
            <person name="Wu Z."/>
            <person name="Fan W."/>
            <person name="Dang X."/>
            <person name="Xiang H."/>
            <person name="Tao M."/>
            <person name="Li Y."/>
            <person name="Hu J."/>
            <person name="Li Z."/>
            <person name="Lin L."/>
            <person name="Luo J."/>
            <person name="Geng L."/>
            <person name="Wang L."/>
            <person name="Long M."/>
            <person name="Wan Y."/>
            <person name="He N."/>
            <person name="Zhang Z."/>
            <person name="Lu C."/>
            <person name="Keeling P.J."/>
            <person name="Wang J."/>
            <person name="Xiang Z."/>
            <person name="Zhou Z."/>
        </authorList>
    </citation>
    <scope>NUCLEOTIDE SEQUENCE [LARGE SCALE GENOMIC DNA]</scope>
    <source>
        <strain evidence="2">CQ1 / CVCC 102059</strain>
    </source>
</reference>
<sequence>MIKHLKPPENLRIHFVNKASLKIEKLSCFFVRFLPGRGVFCYTSCTTSCLK</sequence>
<dbReference type="EMBL" id="KB908974">
    <property type="protein sequence ID" value="EOB13560.1"/>
    <property type="molecule type" value="Genomic_DNA"/>
</dbReference>
<name>R0MHE0_NOSB1</name>
<dbReference type="VEuPathDB" id="MicrosporidiaDB:NBO_66g0019"/>
<accession>R0MHE0</accession>
<organism evidence="1 2">
    <name type="scientific">Nosema bombycis (strain CQ1 / CVCC 102059)</name>
    <name type="common">Microsporidian parasite</name>
    <name type="synonym">Pebrine of silkworm</name>
    <dbReference type="NCBI Taxonomy" id="578461"/>
    <lineage>
        <taxon>Eukaryota</taxon>
        <taxon>Fungi</taxon>
        <taxon>Fungi incertae sedis</taxon>
        <taxon>Microsporidia</taxon>
        <taxon>Nosematidae</taxon>
        <taxon>Nosema</taxon>
    </lineage>
</organism>
<evidence type="ECO:0000313" key="2">
    <source>
        <dbReference type="Proteomes" id="UP000016927"/>
    </source>
</evidence>
<gene>
    <name evidence="1" type="ORF">NBO_66g0019</name>
</gene>
<proteinExistence type="predicted"/>